<keyword evidence="2" id="KW-0812">Transmembrane</keyword>
<gene>
    <name evidence="4" type="ORF">A2008_07970</name>
</gene>
<dbReference type="AlphaFoldDB" id="A0A1F7WTU2"/>
<comment type="caution">
    <text evidence="4">The sequence shown here is derived from an EMBL/GenBank/DDBJ whole genome shotgun (WGS) entry which is preliminary data.</text>
</comment>
<dbReference type="Proteomes" id="UP000178735">
    <property type="component" value="Unassembled WGS sequence"/>
</dbReference>
<evidence type="ECO:0000256" key="2">
    <source>
        <dbReference type="SAM" id="Phobius"/>
    </source>
</evidence>
<evidence type="ECO:0000313" key="4">
    <source>
        <dbReference type="EMBL" id="OGM06221.1"/>
    </source>
</evidence>
<feature type="compositionally biased region" description="Polar residues" evidence="1">
    <location>
        <begin position="250"/>
        <end position="267"/>
    </location>
</feature>
<organism evidence="4 5">
    <name type="scientific">Candidatus Wallbacteria bacterium GWC2_49_35</name>
    <dbReference type="NCBI Taxonomy" id="1817813"/>
    <lineage>
        <taxon>Bacteria</taxon>
        <taxon>Candidatus Walliibacteriota</taxon>
    </lineage>
</organism>
<sequence length="394" mass="42250">MQEKQRQWLTNTGLAAGSIIKWLCESPQRSSFAASVTLHLIIFAVLSFYGFDYHGTIFGNGSEISQGESVIKVDFIAEEKPRSAASSATYSKFAATSKLKTPAGIKKGVKKGSAAKKAPVPKSIARLSAEPAPARPNAKKEMAVIELNDTVSKNAKKIVKTLEIPIETSRQLEKKFKNTAPFDGSETIGETMVKQVVEASDAIENISLSKAEMKSFDAEGDLIASTAFAQAVKPAADIENDEALIPEGASENTADINPANSKNGTSPKKTRAGSGAYGKPSGTKPSGLVFEMVANSSYDEIPSFLNGPPAIDYPKWAQEQGVGGTVKIHLEILPSGEVGMISKFESPISDRLAQYLIKQAEMWRFKPIYKNGRPLSGTVMVAVDFSLKAGKDQL</sequence>
<keyword evidence="2" id="KW-0472">Membrane</keyword>
<accession>A0A1F7WTU2</accession>
<evidence type="ECO:0000313" key="5">
    <source>
        <dbReference type="Proteomes" id="UP000178735"/>
    </source>
</evidence>
<dbReference type="InterPro" id="IPR037682">
    <property type="entry name" value="TonB_C"/>
</dbReference>
<evidence type="ECO:0000256" key="1">
    <source>
        <dbReference type="SAM" id="MobiDB-lite"/>
    </source>
</evidence>
<dbReference type="SUPFAM" id="SSF74653">
    <property type="entry name" value="TolA/TonB C-terminal domain"/>
    <property type="match status" value="1"/>
</dbReference>
<dbReference type="Pfam" id="PF03544">
    <property type="entry name" value="TonB_C"/>
    <property type="match status" value="1"/>
</dbReference>
<dbReference type="PROSITE" id="PS52015">
    <property type="entry name" value="TONB_CTD"/>
    <property type="match status" value="1"/>
</dbReference>
<proteinExistence type="predicted"/>
<feature type="domain" description="TonB C-terminal" evidence="3">
    <location>
        <begin position="298"/>
        <end position="394"/>
    </location>
</feature>
<dbReference type="EMBL" id="MGFH01000075">
    <property type="protein sequence ID" value="OGM06221.1"/>
    <property type="molecule type" value="Genomic_DNA"/>
</dbReference>
<keyword evidence="2" id="KW-1133">Transmembrane helix</keyword>
<dbReference type="STRING" id="1817813.A2008_07970"/>
<dbReference type="GO" id="GO:0055085">
    <property type="term" value="P:transmembrane transport"/>
    <property type="evidence" value="ECO:0007669"/>
    <property type="project" value="InterPro"/>
</dbReference>
<protein>
    <recommendedName>
        <fullName evidence="3">TonB C-terminal domain-containing protein</fullName>
    </recommendedName>
</protein>
<evidence type="ECO:0000259" key="3">
    <source>
        <dbReference type="PROSITE" id="PS52015"/>
    </source>
</evidence>
<name>A0A1F7WTU2_9BACT</name>
<feature type="region of interest" description="Disordered" evidence="1">
    <location>
        <begin position="249"/>
        <end position="280"/>
    </location>
</feature>
<dbReference type="Gene3D" id="3.30.1150.10">
    <property type="match status" value="1"/>
</dbReference>
<feature type="transmembrane region" description="Helical" evidence="2">
    <location>
        <begin position="31"/>
        <end position="51"/>
    </location>
</feature>
<reference evidence="4 5" key="1">
    <citation type="journal article" date="2016" name="Nat. Commun.">
        <title>Thousands of microbial genomes shed light on interconnected biogeochemical processes in an aquifer system.</title>
        <authorList>
            <person name="Anantharaman K."/>
            <person name="Brown C.T."/>
            <person name="Hug L.A."/>
            <person name="Sharon I."/>
            <person name="Castelle C.J."/>
            <person name="Probst A.J."/>
            <person name="Thomas B.C."/>
            <person name="Singh A."/>
            <person name="Wilkins M.J."/>
            <person name="Karaoz U."/>
            <person name="Brodie E.L."/>
            <person name="Williams K.H."/>
            <person name="Hubbard S.S."/>
            <person name="Banfield J.F."/>
        </authorList>
    </citation>
    <scope>NUCLEOTIDE SEQUENCE [LARGE SCALE GENOMIC DNA]</scope>
</reference>